<dbReference type="Proteomes" id="UP001429580">
    <property type="component" value="Unassembled WGS sequence"/>
</dbReference>
<proteinExistence type="predicted"/>
<keyword evidence="4" id="KW-1185">Reference proteome</keyword>
<dbReference type="Pfam" id="PF11412">
    <property type="entry name" value="DsbD_N"/>
    <property type="match status" value="1"/>
</dbReference>
<evidence type="ECO:0000259" key="2">
    <source>
        <dbReference type="Pfam" id="PF11412"/>
    </source>
</evidence>
<keyword evidence="1" id="KW-0732">Signal</keyword>
<dbReference type="InterPro" id="IPR028250">
    <property type="entry name" value="DsbDN"/>
</dbReference>
<comment type="caution">
    <text evidence="3">The sequence shown here is derived from an EMBL/GenBank/DDBJ whole genome shotgun (WGS) entry which is preliminary data.</text>
</comment>
<feature type="chain" id="PRO_5047072049" evidence="1">
    <location>
        <begin position="40"/>
        <end position="289"/>
    </location>
</feature>
<feature type="domain" description="Thiol:disulfide interchange protein DsbD N-terminal" evidence="2">
    <location>
        <begin position="68"/>
        <end position="170"/>
    </location>
</feature>
<evidence type="ECO:0000313" key="3">
    <source>
        <dbReference type="EMBL" id="NIJ57329.1"/>
    </source>
</evidence>
<evidence type="ECO:0000313" key="4">
    <source>
        <dbReference type="Proteomes" id="UP001429580"/>
    </source>
</evidence>
<organism evidence="3 4">
    <name type="scientific">Pseudochelatococcus lubricantis</name>
    <dbReference type="NCBI Taxonomy" id="1538102"/>
    <lineage>
        <taxon>Bacteria</taxon>
        <taxon>Pseudomonadati</taxon>
        <taxon>Pseudomonadota</taxon>
        <taxon>Alphaproteobacteria</taxon>
        <taxon>Hyphomicrobiales</taxon>
        <taxon>Chelatococcaceae</taxon>
        <taxon>Pseudochelatococcus</taxon>
    </lineage>
</organism>
<evidence type="ECO:0000256" key="1">
    <source>
        <dbReference type="SAM" id="SignalP"/>
    </source>
</evidence>
<dbReference type="RefSeq" id="WP_166949733.1">
    <property type="nucleotide sequence ID" value="NZ_JAASQI010000002.1"/>
</dbReference>
<gene>
    <name evidence="3" type="ORF">FHS82_001155</name>
</gene>
<protein>
    <submittedName>
        <fullName evidence="3">DsbC/DsbD-like thiol-disulfide interchange protein</fullName>
    </submittedName>
</protein>
<accession>A0ABX0UYH7</accession>
<dbReference type="EMBL" id="JAASQI010000002">
    <property type="protein sequence ID" value="NIJ57329.1"/>
    <property type="molecule type" value="Genomic_DNA"/>
</dbReference>
<reference evidence="3 4" key="1">
    <citation type="submission" date="2020-03" db="EMBL/GenBank/DDBJ databases">
        <title>Genomic Encyclopedia of Type Strains, Phase IV (KMG-IV): sequencing the most valuable type-strain genomes for metagenomic binning, comparative biology and taxonomic classification.</title>
        <authorList>
            <person name="Goeker M."/>
        </authorList>
    </citation>
    <scope>NUCLEOTIDE SEQUENCE [LARGE SCALE GENOMIC DNA]</scope>
    <source>
        <strain evidence="3 4">DSM 103870</strain>
    </source>
</reference>
<sequence length="289" mass="30063">MIALLMTALPYARRRIRPGRAALLAALVCCLAGTGNAHAAPSAKPFSPSGKEPPAHARLLDAGRDEATGQYRAVVEIVLAPGYKTYWREPGDSGVPTTFDWEGSRNVAAAQAFFPAPTRFFDGIGYAVGYLETVRFPVLVDPAATGPAALQLELSFGVCREICIPEQASLRLDLSGVPAVAGLWEEAHARVPVSTPAGQTAADLVVRGVRLDASSLTVEVAGAVTDVFAEAPAPWRFGQPARKEGADGAVFVLPVEKADGSAVTVPLTLTVTGERAAIEVPVAAGVAGR</sequence>
<name>A0ABX0UYH7_9HYPH</name>
<feature type="signal peptide" evidence="1">
    <location>
        <begin position="1"/>
        <end position="39"/>
    </location>
</feature>